<feature type="region of interest" description="Disordered" evidence="1">
    <location>
        <begin position="1"/>
        <end position="46"/>
    </location>
</feature>
<dbReference type="PANTHER" id="PTHR16915">
    <property type="entry name" value="IMMEDIATE EARLY RESPONSE 3"/>
    <property type="match status" value="1"/>
</dbReference>
<evidence type="ECO:0000313" key="2">
    <source>
        <dbReference type="Ensembl" id="ENSTMTP00000007711.1"/>
    </source>
</evidence>
<feature type="compositionally biased region" description="Polar residues" evidence="1">
    <location>
        <begin position="1"/>
        <end position="24"/>
    </location>
</feature>
<dbReference type="Ensembl" id="ENSTMTT00000007965.1">
    <property type="protein sequence ID" value="ENSTMTP00000007711.1"/>
    <property type="gene ID" value="ENSTMTG00000005608.1"/>
</dbReference>
<accession>A0A674IE49</accession>
<dbReference type="GeneTree" id="ENSGT00960000189388"/>
<dbReference type="PANTHER" id="PTHR16915:SF0">
    <property type="entry name" value="RADIATION-INDUCIBLE IMMEDIATE-EARLY GENE IEX-1"/>
    <property type="match status" value="1"/>
</dbReference>
<evidence type="ECO:0008006" key="4">
    <source>
        <dbReference type="Google" id="ProtNLM"/>
    </source>
</evidence>
<reference evidence="2" key="2">
    <citation type="submission" date="2025-09" db="UniProtKB">
        <authorList>
            <consortium name="Ensembl"/>
        </authorList>
    </citation>
    <scope>IDENTIFICATION</scope>
</reference>
<keyword evidence="3" id="KW-1185">Reference proteome</keyword>
<dbReference type="Proteomes" id="UP000472274">
    <property type="component" value="Unplaced"/>
</dbReference>
<evidence type="ECO:0000313" key="3">
    <source>
        <dbReference type="Proteomes" id="UP000472274"/>
    </source>
</evidence>
<sequence>MSFTGENLFSRTGQVESTPKSLTKQRFARTAAGKSPGLSAKRSRKPRRVLYPSQVRRYLPRQEADSVKRWLLFLIGVILMQIFTENPDATAAPEDKYANLVCVQQLRRRDNYSRTSRDTFQVCAGLGQLGDCYSNVLPEPKLRNIL</sequence>
<organism evidence="2 3">
    <name type="scientific">Terrapene triunguis</name>
    <name type="common">Three-toed box turtle</name>
    <dbReference type="NCBI Taxonomy" id="2587831"/>
    <lineage>
        <taxon>Eukaryota</taxon>
        <taxon>Metazoa</taxon>
        <taxon>Chordata</taxon>
        <taxon>Craniata</taxon>
        <taxon>Vertebrata</taxon>
        <taxon>Euteleostomi</taxon>
        <taxon>Archelosauria</taxon>
        <taxon>Testudinata</taxon>
        <taxon>Testudines</taxon>
        <taxon>Cryptodira</taxon>
        <taxon>Durocryptodira</taxon>
        <taxon>Testudinoidea</taxon>
        <taxon>Emydidae</taxon>
        <taxon>Terrapene</taxon>
    </lineage>
</organism>
<evidence type="ECO:0000256" key="1">
    <source>
        <dbReference type="SAM" id="MobiDB-lite"/>
    </source>
</evidence>
<protein>
    <recommendedName>
        <fullName evidence="4">Radiation-inducible immediate-early gene IEX-1</fullName>
    </recommendedName>
</protein>
<name>A0A674IE49_9SAUR</name>
<dbReference type="InParanoid" id="A0A674IE49"/>
<dbReference type="PRINTS" id="PR02100">
    <property type="entry name" value="GENEIEX1"/>
</dbReference>
<dbReference type="GO" id="GO:0043066">
    <property type="term" value="P:negative regulation of apoptotic process"/>
    <property type="evidence" value="ECO:0007669"/>
    <property type="project" value="InterPro"/>
</dbReference>
<reference evidence="2" key="1">
    <citation type="submission" date="2025-08" db="UniProtKB">
        <authorList>
            <consortium name="Ensembl"/>
        </authorList>
    </citation>
    <scope>IDENTIFICATION</scope>
</reference>
<dbReference type="AlphaFoldDB" id="A0A674IE49"/>
<proteinExistence type="predicted"/>
<dbReference type="InterPro" id="IPR024829">
    <property type="entry name" value="IEX-1"/>
</dbReference>